<dbReference type="Gene3D" id="1.20.272.10">
    <property type="match status" value="1"/>
</dbReference>
<keyword evidence="3" id="KW-0548">Nucleotidyltransferase</keyword>
<name>A0A2M6WSC4_9BACT</name>
<protein>
    <recommendedName>
        <fullName evidence="1">DNA-directed DNA polymerase</fullName>
        <ecNumber evidence="1">2.7.7.7</ecNumber>
    </recommendedName>
</protein>
<dbReference type="GO" id="GO:0009360">
    <property type="term" value="C:DNA polymerase III complex"/>
    <property type="evidence" value="ECO:0007669"/>
    <property type="project" value="TreeGrafter"/>
</dbReference>
<evidence type="ECO:0000256" key="3">
    <source>
        <dbReference type="ARBA" id="ARBA00022695"/>
    </source>
</evidence>
<keyword evidence="4" id="KW-0235">DNA replication</keyword>
<dbReference type="GO" id="GO:0003677">
    <property type="term" value="F:DNA binding"/>
    <property type="evidence" value="ECO:0007669"/>
    <property type="project" value="InterPro"/>
</dbReference>
<evidence type="ECO:0000256" key="7">
    <source>
        <dbReference type="ARBA" id="ARBA00049244"/>
    </source>
</evidence>
<dbReference type="Pfam" id="PF21694">
    <property type="entry name" value="DNA_pol3_delta_C"/>
    <property type="match status" value="1"/>
</dbReference>
<dbReference type="Gene3D" id="3.40.50.300">
    <property type="entry name" value="P-loop containing nucleotide triphosphate hydrolases"/>
    <property type="match status" value="1"/>
</dbReference>
<dbReference type="InterPro" id="IPR027417">
    <property type="entry name" value="P-loop_NTPase"/>
</dbReference>
<comment type="caution">
    <text evidence="9">The sequence shown here is derived from an EMBL/GenBank/DDBJ whole genome shotgun (WGS) entry which is preliminary data.</text>
</comment>
<evidence type="ECO:0000259" key="8">
    <source>
        <dbReference type="Pfam" id="PF21694"/>
    </source>
</evidence>
<organism evidence="9 10">
    <name type="scientific">Candidatus Falkowbacteria bacterium CG10_big_fil_rev_8_21_14_0_10_37_14</name>
    <dbReference type="NCBI Taxonomy" id="1974561"/>
    <lineage>
        <taxon>Bacteria</taxon>
        <taxon>Candidatus Falkowiibacteriota</taxon>
    </lineage>
</organism>
<keyword evidence="5" id="KW-0239">DNA-directed DNA polymerase</keyword>
<reference evidence="10" key="1">
    <citation type="submission" date="2017-09" db="EMBL/GenBank/DDBJ databases">
        <title>Depth-based differentiation of microbial function through sediment-hosted aquifers and enrichment of novel symbionts in the deep terrestrial subsurface.</title>
        <authorList>
            <person name="Probst A.J."/>
            <person name="Ladd B."/>
            <person name="Jarett J.K."/>
            <person name="Geller-Mcgrath D.E."/>
            <person name="Sieber C.M.K."/>
            <person name="Emerson J.B."/>
            <person name="Anantharaman K."/>
            <person name="Thomas B.C."/>
            <person name="Malmstrom R."/>
            <person name="Stieglmeier M."/>
            <person name="Klingl A."/>
            <person name="Woyke T."/>
            <person name="Ryan C.M."/>
            <person name="Banfield J.F."/>
        </authorList>
    </citation>
    <scope>NUCLEOTIDE SEQUENCE [LARGE SCALE GENOMIC DNA]</scope>
</reference>
<sequence length="336" mass="38057">MIFFLYGPDDYRAKQKISAIKNKFVTDVDPTASSLSWLAGSKWTVADWHELTASNSLFARRRLVIVEDICSRKDKGFLENFIENIKASDRGENIWVFYEPKIINNKKGEKQYLNSEGREQKLTITQKKLVSLFSVDQQQYFGLLGKEVIRWVVDRAKEQGVGISHEAAQSLVAVLGTNDLWLLSGEIVKLAAYNLAQGKEMISADDVRLLSNGETDKNIFALIDAISQKNKRLAAKIFDEQYRAGLGEVYLVAMLLRQIRIMLVLRQALEVGQTPQTAASFLKLHPYALQKSLTQAKNFKLQELQKLFAWLINIDKDLKTGKADLAVSLTEWIAVL</sequence>
<dbReference type="GO" id="GO:0003887">
    <property type="term" value="F:DNA-directed DNA polymerase activity"/>
    <property type="evidence" value="ECO:0007669"/>
    <property type="project" value="UniProtKB-KW"/>
</dbReference>
<evidence type="ECO:0000256" key="5">
    <source>
        <dbReference type="ARBA" id="ARBA00022932"/>
    </source>
</evidence>
<proteinExistence type="inferred from homology"/>
<evidence type="ECO:0000256" key="6">
    <source>
        <dbReference type="ARBA" id="ARBA00034754"/>
    </source>
</evidence>
<dbReference type="Gene3D" id="1.10.8.60">
    <property type="match status" value="1"/>
</dbReference>
<comment type="similarity">
    <text evidence="6">Belongs to the DNA polymerase HolA subunit family.</text>
</comment>
<evidence type="ECO:0000256" key="2">
    <source>
        <dbReference type="ARBA" id="ARBA00022679"/>
    </source>
</evidence>
<dbReference type="GO" id="GO:0006261">
    <property type="term" value="P:DNA-templated DNA replication"/>
    <property type="evidence" value="ECO:0007669"/>
    <property type="project" value="TreeGrafter"/>
</dbReference>
<evidence type="ECO:0000256" key="4">
    <source>
        <dbReference type="ARBA" id="ARBA00022705"/>
    </source>
</evidence>
<dbReference type="EMBL" id="PFAM01000026">
    <property type="protein sequence ID" value="PIT95652.1"/>
    <property type="molecule type" value="Genomic_DNA"/>
</dbReference>
<dbReference type="InterPro" id="IPR048466">
    <property type="entry name" value="DNA_pol3_delta-like_C"/>
</dbReference>
<dbReference type="PANTHER" id="PTHR34388:SF1">
    <property type="entry name" value="DNA POLYMERASE III SUBUNIT DELTA"/>
    <property type="match status" value="1"/>
</dbReference>
<evidence type="ECO:0000313" key="9">
    <source>
        <dbReference type="EMBL" id="PIT95652.1"/>
    </source>
</evidence>
<dbReference type="PANTHER" id="PTHR34388">
    <property type="entry name" value="DNA POLYMERASE III SUBUNIT DELTA"/>
    <property type="match status" value="1"/>
</dbReference>
<accession>A0A2M6WSC4</accession>
<dbReference type="InterPro" id="IPR008921">
    <property type="entry name" value="DNA_pol3_clamp-load_cplx_C"/>
</dbReference>
<dbReference type="Proteomes" id="UP000228533">
    <property type="component" value="Unassembled WGS sequence"/>
</dbReference>
<feature type="domain" description="DNA polymerase III delta subunit-like C-terminal" evidence="8">
    <location>
        <begin position="217"/>
        <end position="326"/>
    </location>
</feature>
<dbReference type="NCBIfam" id="TIGR01128">
    <property type="entry name" value="holA"/>
    <property type="match status" value="1"/>
</dbReference>
<dbReference type="AlphaFoldDB" id="A0A2M6WSC4"/>
<keyword evidence="2" id="KW-0808">Transferase</keyword>
<dbReference type="SUPFAM" id="SSF48019">
    <property type="entry name" value="post-AAA+ oligomerization domain-like"/>
    <property type="match status" value="1"/>
</dbReference>
<gene>
    <name evidence="9" type="primary">holA</name>
    <name evidence="9" type="ORF">COT94_04535</name>
</gene>
<dbReference type="EC" id="2.7.7.7" evidence="1"/>
<evidence type="ECO:0000256" key="1">
    <source>
        <dbReference type="ARBA" id="ARBA00012417"/>
    </source>
</evidence>
<comment type="catalytic activity">
    <reaction evidence="7">
        <text>DNA(n) + a 2'-deoxyribonucleoside 5'-triphosphate = DNA(n+1) + diphosphate</text>
        <dbReference type="Rhea" id="RHEA:22508"/>
        <dbReference type="Rhea" id="RHEA-COMP:17339"/>
        <dbReference type="Rhea" id="RHEA-COMP:17340"/>
        <dbReference type="ChEBI" id="CHEBI:33019"/>
        <dbReference type="ChEBI" id="CHEBI:61560"/>
        <dbReference type="ChEBI" id="CHEBI:173112"/>
        <dbReference type="EC" id="2.7.7.7"/>
    </reaction>
</comment>
<evidence type="ECO:0000313" key="10">
    <source>
        <dbReference type="Proteomes" id="UP000228533"/>
    </source>
</evidence>
<dbReference type="InterPro" id="IPR005790">
    <property type="entry name" value="DNA_polIII_delta"/>
</dbReference>